<name>A0ACC0Q512_RHOML</name>
<sequence>MQYSNPKQPGFVINPIPKTPNYISLIDRNPVAEEPEISNSLKRGMLNELVKPENDDETPNPSFLGKLVVFSRCHSLGHYKRVRDPRVENLFARF</sequence>
<organism evidence="1 2">
    <name type="scientific">Rhododendron molle</name>
    <name type="common">Chinese azalea</name>
    <name type="synonym">Azalea mollis</name>
    <dbReference type="NCBI Taxonomy" id="49168"/>
    <lineage>
        <taxon>Eukaryota</taxon>
        <taxon>Viridiplantae</taxon>
        <taxon>Streptophyta</taxon>
        <taxon>Embryophyta</taxon>
        <taxon>Tracheophyta</taxon>
        <taxon>Spermatophyta</taxon>
        <taxon>Magnoliopsida</taxon>
        <taxon>eudicotyledons</taxon>
        <taxon>Gunneridae</taxon>
        <taxon>Pentapetalae</taxon>
        <taxon>asterids</taxon>
        <taxon>Ericales</taxon>
        <taxon>Ericaceae</taxon>
        <taxon>Ericoideae</taxon>
        <taxon>Rhodoreae</taxon>
        <taxon>Rhododendron</taxon>
    </lineage>
</organism>
<proteinExistence type="predicted"/>
<protein>
    <submittedName>
        <fullName evidence="1">Uncharacterized protein</fullName>
    </submittedName>
</protein>
<gene>
    <name evidence="1" type="ORF">RHMOL_Rhmol01G0250900</name>
</gene>
<dbReference type="Proteomes" id="UP001062846">
    <property type="component" value="Chromosome 1"/>
</dbReference>
<comment type="caution">
    <text evidence="1">The sequence shown here is derived from an EMBL/GenBank/DDBJ whole genome shotgun (WGS) entry which is preliminary data.</text>
</comment>
<dbReference type="EMBL" id="CM046388">
    <property type="protein sequence ID" value="KAI8573080.1"/>
    <property type="molecule type" value="Genomic_DNA"/>
</dbReference>
<accession>A0ACC0Q512</accession>
<keyword evidence="2" id="KW-1185">Reference proteome</keyword>
<reference evidence="1" key="1">
    <citation type="submission" date="2022-02" db="EMBL/GenBank/DDBJ databases">
        <title>Plant Genome Project.</title>
        <authorList>
            <person name="Zhang R.-G."/>
        </authorList>
    </citation>
    <scope>NUCLEOTIDE SEQUENCE</scope>
    <source>
        <strain evidence="1">AT1</strain>
    </source>
</reference>
<evidence type="ECO:0000313" key="1">
    <source>
        <dbReference type="EMBL" id="KAI8573080.1"/>
    </source>
</evidence>
<evidence type="ECO:0000313" key="2">
    <source>
        <dbReference type="Proteomes" id="UP001062846"/>
    </source>
</evidence>